<dbReference type="CDD" id="cd14014">
    <property type="entry name" value="STKc_PknB_like"/>
    <property type="match status" value="1"/>
</dbReference>
<feature type="domain" description="Protein kinase" evidence="6">
    <location>
        <begin position="18"/>
        <end position="266"/>
    </location>
</feature>
<evidence type="ECO:0000256" key="1">
    <source>
        <dbReference type="ARBA" id="ARBA00022679"/>
    </source>
</evidence>
<dbReference type="SUPFAM" id="SSF56112">
    <property type="entry name" value="Protein kinase-like (PK-like)"/>
    <property type="match status" value="1"/>
</dbReference>
<proteinExistence type="predicted"/>
<name>A0A939T431_9ACTN</name>
<dbReference type="InterPro" id="IPR011009">
    <property type="entry name" value="Kinase-like_dom_sf"/>
</dbReference>
<dbReference type="EMBL" id="JAGEOJ010000004">
    <property type="protein sequence ID" value="MBO2447624.1"/>
    <property type="molecule type" value="Genomic_DNA"/>
</dbReference>
<reference evidence="7" key="1">
    <citation type="submission" date="2021-03" db="EMBL/GenBank/DDBJ databases">
        <authorList>
            <person name="Kanchanasin P."/>
            <person name="Saeng-In P."/>
            <person name="Phongsopitanun W."/>
            <person name="Yuki M."/>
            <person name="Kudo T."/>
            <person name="Ohkuma M."/>
            <person name="Tanasupawat S."/>
        </authorList>
    </citation>
    <scope>NUCLEOTIDE SEQUENCE</scope>
    <source>
        <strain evidence="7">GKU 128</strain>
    </source>
</reference>
<dbReference type="GO" id="GO:0004674">
    <property type="term" value="F:protein serine/threonine kinase activity"/>
    <property type="evidence" value="ECO:0007669"/>
    <property type="project" value="UniProtKB-KW"/>
</dbReference>
<dbReference type="PANTHER" id="PTHR43289:SF34">
    <property type="entry name" value="SERINE_THREONINE-PROTEIN KINASE YBDM-RELATED"/>
    <property type="match status" value="1"/>
</dbReference>
<keyword evidence="8" id="KW-1185">Reference proteome</keyword>
<feature type="compositionally biased region" description="Pro residues" evidence="5">
    <location>
        <begin position="271"/>
        <end position="280"/>
    </location>
</feature>
<feature type="region of interest" description="Disordered" evidence="5">
    <location>
        <begin position="268"/>
        <end position="299"/>
    </location>
</feature>
<comment type="caution">
    <text evidence="7">The sequence shown here is derived from an EMBL/GenBank/DDBJ whole genome shotgun (WGS) entry which is preliminary data.</text>
</comment>
<dbReference type="GO" id="GO:0005524">
    <property type="term" value="F:ATP binding"/>
    <property type="evidence" value="ECO:0007669"/>
    <property type="project" value="UniProtKB-KW"/>
</dbReference>
<feature type="region of interest" description="Disordered" evidence="5">
    <location>
        <begin position="332"/>
        <end position="354"/>
    </location>
</feature>
<evidence type="ECO:0000256" key="4">
    <source>
        <dbReference type="ARBA" id="ARBA00022840"/>
    </source>
</evidence>
<keyword evidence="2" id="KW-0547">Nucleotide-binding</keyword>
<evidence type="ECO:0000256" key="5">
    <source>
        <dbReference type="SAM" id="MobiDB-lite"/>
    </source>
</evidence>
<dbReference type="Gene3D" id="1.10.510.10">
    <property type="entry name" value="Transferase(Phosphotransferase) domain 1"/>
    <property type="match status" value="1"/>
</dbReference>
<dbReference type="Proteomes" id="UP000669179">
    <property type="component" value="Unassembled WGS sequence"/>
</dbReference>
<protein>
    <submittedName>
        <fullName evidence="7">Serine/threonine protein kinase</fullName>
    </submittedName>
</protein>
<evidence type="ECO:0000259" key="6">
    <source>
        <dbReference type="PROSITE" id="PS50011"/>
    </source>
</evidence>
<keyword evidence="4" id="KW-0067">ATP-binding</keyword>
<gene>
    <name evidence="7" type="ORF">J4573_11040</name>
</gene>
<dbReference type="PROSITE" id="PS00108">
    <property type="entry name" value="PROTEIN_KINASE_ST"/>
    <property type="match status" value="1"/>
</dbReference>
<evidence type="ECO:0000313" key="7">
    <source>
        <dbReference type="EMBL" id="MBO2447624.1"/>
    </source>
</evidence>
<dbReference type="Pfam" id="PF00069">
    <property type="entry name" value="Pkinase"/>
    <property type="match status" value="1"/>
</dbReference>
<organism evidence="7 8">
    <name type="scientific">Actinomadura barringtoniae</name>
    <dbReference type="NCBI Taxonomy" id="1427535"/>
    <lineage>
        <taxon>Bacteria</taxon>
        <taxon>Bacillati</taxon>
        <taxon>Actinomycetota</taxon>
        <taxon>Actinomycetes</taxon>
        <taxon>Streptosporangiales</taxon>
        <taxon>Thermomonosporaceae</taxon>
        <taxon>Actinomadura</taxon>
    </lineage>
</organism>
<dbReference type="PROSITE" id="PS50011">
    <property type="entry name" value="PROTEIN_KINASE_DOM"/>
    <property type="match status" value="1"/>
</dbReference>
<evidence type="ECO:0000256" key="3">
    <source>
        <dbReference type="ARBA" id="ARBA00022777"/>
    </source>
</evidence>
<dbReference type="AlphaFoldDB" id="A0A939T431"/>
<evidence type="ECO:0000256" key="2">
    <source>
        <dbReference type="ARBA" id="ARBA00022741"/>
    </source>
</evidence>
<keyword evidence="1" id="KW-0808">Transferase</keyword>
<dbReference type="InterPro" id="IPR008271">
    <property type="entry name" value="Ser/Thr_kinase_AS"/>
</dbReference>
<dbReference type="RefSeq" id="WP_208255261.1">
    <property type="nucleotide sequence ID" value="NZ_JAGEOJ010000004.1"/>
</dbReference>
<evidence type="ECO:0000313" key="8">
    <source>
        <dbReference type="Proteomes" id="UP000669179"/>
    </source>
</evidence>
<keyword evidence="3 7" id="KW-0418">Kinase</keyword>
<keyword evidence="7" id="KW-0723">Serine/threonine-protein kinase</keyword>
<sequence length="526" mass="55698">MPDVGPLRANDPATLGAYRVTGRLGEGGQGVVFLGEDPEGTQVAVKVLRPDLAADKGVRSRFAREVTAAQRVAAQFCVAQVLDADLTADSPYVVTEYVDGPTLARSVRTEGPRTGAALHRLAVATATALTAIHEAGVAHRDFKPANVLLGRDGPRVIDFGIARSLDVAATQTGGIVGTPSYMAPEQFSGQAAAPADVFAWGCVMVFAANGRPPFNGRDIPVLMHQIINQEPDLGQLSGPLRDVVQAALRKDPAHRPGMQEILLRLLGNQPPSSPLPPPWPVESWPQQHGDRTTIDAATPRSGKARPLALTFAALAVAAVAVAGVVIWPQLNDSDKHKPSPSPSPTASVVAGGGPTRTPRLGLEFWQNNAAVPVTIKDNTDATNATVTVPLKPAPFQLRFPKKPGEQSLKICAWTDATIFTSRGGKPAKTDPCLGEGHGMADYEFGSGSLILNNEGFNYLIGSRFQSLSADTNKVDYAQTYQGQAATPLSNQRGDIYLAIYMPQAKDGTFHVTGPAELEYVILHFAA</sequence>
<dbReference type="PANTHER" id="PTHR43289">
    <property type="entry name" value="MITOGEN-ACTIVATED PROTEIN KINASE KINASE KINASE 20-RELATED"/>
    <property type="match status" value="1"/>
</dbReference>
<dbReference type="InterPro" id="IPR000719">
    <property type="entry name" value="Prot_kinase_dom"/>
</dbReference>
<dbReference type="Gene3D" id="3.30.200.20">
    <property type="entry name" value="Phosphorylase Kinase, domain 1"/>
    <property type="match status" value="1"/>
</dbReference>
<accession>A0A939T431</accession>